<organism evidence="1 2">
    <name type="scientific">Ruthenibacterium lactatiformans</name>
    <dbReference type="NCBI Taxonomy" id="1550024"/>
    <lineage>
        <taxon>Bacteria</taxon>
        <taxon>Bacillati</taxon>
        <taxon>Bacillota</taxon>
        <taxon>Clostridia</taxon>
        <taxon>Eubacteriales</taxon>
        <taxon>Oscillospiraceae</taxon>
        <taxon>Ruthenibacterium</taxon>
    </lineage>
</organism>
<dbReference type="AlphaFoldDB" id="A0A0D8IUS7"/>
<proteinExistence type="predicted"/>
<comment type="caution">
    <text evidence="1">The sequence shown here is derived from an EMBL/GenBank/DDBJ whole genome shotgun (WGS) entry which is preliminary data.</text>
</comment>
<keyword evidence="2" id="KW-1185">Reference proteome</keyword>
<evidence type="ECO:0000313" key="2">
    <source>
        <dbReference type="Proteomes" id="UP000032483"/>
    </source>
</evidence>
<reference evidence="1" key="1">
    <citation type="submission" date="2015-02" db="EMBL/GenBank/DDBJ databases">
        <title>A novel member of the family Ruminococcaceae isolated from human feces.</title>
        <authorList>
            <person name="Shkoporov A.N."/>
            <person name="Chaplin A.V."/>
            <person name="Motuzova O.V."/>
            <person name="Kafarskaia L.I."/>
            <person name="Khokhlova E.V."/>
            <person name="Efimov B.A."/>
        </authorList>
    </citation>
    <scope>NUCLEOTIDE SEQUENCE [LARGE SCALE GENOMIC DNA]</scope>
    <source>
        <strain evidence="1">585-1</strain>
    </source>
</reference>
<dbReference type="Proteomes" id="UP000032483">
    <property type="component" value="Unassembled WGS sequence"/>
</dbReference>
<name>A0A0D8IUS7_9FIRM</name>
<dbReference type="RefSeq" id="WP_050006537.1">
    <property type="nucleotide sequence ID" value="NZ_JXXK01000042.1"/>
</dbReference>
<dbReference type="GeneID" id="42858419"/>
<sequence>MNDKEQLYYIEHKWLPWIFYGAGKGFVEETLKEGGQIFIDLLTAMNTDEDAEEATDYICPYAAEEFKIRYFLYPDIHTTLVQLQMPKPQDILFCRHIYLAMNTETKDRFLYTVELSQSGDYLLCGWEDDRSHMIFHMDVGESPEDDLLKILELFSQHQVMKEDLHKIKQSLKKK</sequence>
<dbReference type="EMBL" id="JXXK01000042">
    <property type="protein sequence ID" value="KJF38450.1"/>
    <property type="molecule type" value="Genomic_DNA"/>
</dbReference>
<accession>A0A0D8IUS7</accession>
<protein>
    <submittedName>
        <fullName evidence="1">Uncharacterized protein</fullName>
    </submittedName>
</protein>
<evidence type="ECO:0000313" key="1">
    <source>
        <dbReference type="EMBL" id="KJF38450.1"/>
    </source>
</evidence>
<gene>
    <name evidence="1" type="ORF">TQ39_17930</name>
</gene>